<accession>A0ABW1VBT6</accession>
<dbReference type="RefSeq" id="WP_379238547.1">
    <property type="nucleotide sequence ID" value="NZ_JBHSTE010000014.1"/>
</dbReference>
<proteinExistence type="predicted"/>
<evidence type="ECO:0000313" key="2">
    <source>
        <dbReference type="EMBL" id="MFC6335222.1"/>
    </source>
</evidence>
<reference evidence="3" key="1">
    <citation type="journal article" date="2019" name="Int. J. Syst. Evol. Microbiol.">
        <title>The Global Catalogue of Microorganisms (GCM) 10K type strain sequencing project: providing services to taxonomists for standard genome sequencing and annotation.</title>
        <authorList>
            <consortium name="The Broad Institute Genomics Platform"/>
            <consortium name="The Broad Institute Genome Sequencing Center for Infectious Disease"/>
            <person name="Wu L."/>
            <person name="Ma J."/>
        </authorList>
    </citation>
    <scope>NUCLEOTIDE SEQUENCE [LARGE SCALE GENOMIC DNA]</scope>
    <source>
        <strain evidence="3">PCU 280</strain>
    </source>
</reference>
<comment type="caution">
    <text evidence="2">The sequence shown here is derived from an EMBL/GenBank/DDBJ whole genome shotgun (WGS) entry which is preliminary data.</text>
</comment>
<sequence length="80" mass="8974">MGDVDFIGETGRLGGKLYNEKDLNLLGSYLEKRGVTLKVGDEFLPPGKGGGFNYNTGELILKSNATQYEVWHEMSHYLQY</sequence>
<feature type="domain" description="Tox-MPTase4" evidence="1">
    <location>
        <begin position="14"/>
        <end position="79"/>
    </location>
</feature>
<protein>
    <submittedName>
        <fullName evidence="2">Zincin-like metallopeptidase toxin domain-containing protein</fullName>
    </submittedName>
</protein>
<organism evidence="2 3">
    <name type="scientific">Paenibacillus septentrionalis</name>
    <dbReference type="NCBI Taxonomy" id="429342"/>
    <lineage>
        <taxon>Bacteria</taxon>
        <taxon>Bacillati</taxon>
        <taxon>Bacillota</taxon>
        <taxon>Bacilli</taxon>
        <taxon>Bacillales</taxon>
        <taxon>Paenibacillaceae</taxon>
        <taxon>Paenibacillus</taxon>
    </lineage>
</organism>
<evidence type="ECO:0000313" key="3">
    <source>
        <dbReference type="Proteomes" id="UP001596233"/>
    </source>
</evidence>
<dbReference type="Proteomes" id="UP001596233">
    <property type="component" value="Unassembled WGS sequence"/>
</dbReference>
<dbReference type="EMBL" id="JBHSTE010000014">
    <property type="protein sequence ID" value="MFC6335222.1"/>
    <property type="molecule type" value="Genomic_DNA"/>
</dbReference>
<keyword evidence="3" id="KW-1185">Reference proteome</keyword>
<evidence type="ECO:0000259" key="1">
    <source>
        <dbReference type="Pfam" id="PF15640"/>
    </source>
</evidence>
<dbReference type="InterPro" id="IPR028912">
    <property type="entry name" value="Tox-MPTase4_dom"/>
</dbReference>
<gene>
    <name evidence="2" type="ORF">ACFP56_21565</name>
</gene>
<name>A0ABW1VBT6_9BACL</name>
<dbReference type="Pfam" id="PF15640">
    <property type="entry name" value="Tox-MPTase4"/>
    <property type="match status" value="1"/>
</dbReference>